<dbReference type="SUPFAM" id="SSF52096">
    <property type="entry name" value="ClpP/crotonase"/>
    <property type="match status" value="1"/>
</dbReference>
<evidence type="ECO:0000313" key="4">
    <source>
        <dbReference type="EMBL" id="TSE32126.1"/>
    </source>
</evidence>
<proteinExistence type="inferred from homology"/>
<dbReference type="InterPro" id="IPR014748">
    <property type="entry name" value="Enoyl-CoA_hydra_C"/>
</dbReference>
<dbReference type="EMBL" id="VJOM01000011">
    <property type="protein sequence ID" value="TSE32126.1"/>
    <property type="molecule type" value="Genomic_DNA"/>
</dbReference>
<comment type="caution">
    <text evidence="4">The sequence shown here is derived from an EMBL/GenBank/DDBJ whole genome shotgun (WGS) entry which is preliminary data.</text>
</comment>
<dbReference type="PROSITE" id="PS00166">
    <property type="entry name" value="ENOYL_COA_HYDRATASE"/>
    <property type="match status" value="1"/>
</dbReference>
<name>A0A554X8M2_9BURK</name>
<dbReference type="AlphaFoldDB" id="A0A554X8M2"/>
<dbReference type="STRING" id="307486.GCA_000807215_01467"/>
<dbReference type="PANTHER" id="PTHR11941:SF54">
    <property type="entry name" value="ENOYL-COA HYDRATASE, MITOCHONDRIAL"/>
    <property type="match status" value="1"/>
</dbReference>
<dbReference type="GO" id="GO:0004300">
    <property type="term" value="F:enoyl-CoA hydratase activity"/>
    <property type="evidence" value="ECO:0007669"/>
    <property type="project" value="UniProtKB-EC"/>
</dbReference>
<organism evidence="4 5">
    <name type="scientific">Tepidimonas taiwanensis</name>
    <dbReference type="NCBI Taxonomy" id="307486"/>
    <lineage>
        <taxon>Bacteria</taxon>
        <taxon>Pseudomonadati</taxon>
        <taxon>Pseudomonadota</taxon>
        <taxon>Betaproteobacteria</taxon>
        <taxon>Burkholderiales</taxon>
        <taxon>Tepidimonas</taxon>
    </lineage>
</organism>
<dbReference type="InterPro" id="IPR018376">
    <property type="entry name" value="Enoyl-CoA_hyd/isom_CS"/>
</dbReference>
<dbReference type="InterPro" id="IPR001753">
    <property type="entry name" value="Enoyl-CoA_hydra/iso"/>
</dbReference>
<keyword evidence="2 4" id="KW-0456">Lyase</keyword>
<dbReference type="Gene3D" id="3.90.226.10">
    <property type="entry name" value="2-enoyl-CoA Hydratase, Chain A, domain 1"/>
    <property type="match status" value="1"/>
</dbReference>
<dbReference type="CDD" id="cd06558">
    <property type="entry name" value="crotonase-like"/>
    <property type="match status" value="1"/>
</dbReference>
<dbReference type="EC" id="4.2.1.17" evidence="4"/>
<accession>A0A554X8M2</accession>
<sequence>MSTDDTPPLYAVADGVATITLNRPRHRNRLDDGDLRTLQRHVAAADADPAVRVLVLTAHVLPTAPVFSAGFHLGAFGDDAGAAVDAFARAADTLAAARPVTIAALSGSVYGGATDLALACDFRLGVEGMQVRVPAAALGLHYYTSGLRRAVATLGLQATRRLFLAGETLQADALLALGFVDTLVAPDRLPAAVAERAAQLAALAPLAVQGMKRTLAELALSEERAAEWRAREVATHASRDFAEGRRAFAERRTPCFTGA</sequence>
<protein>
    <submittedName>
        <fullName evidence="4">2,3-dehydroadipyl-CoA hydratase</fullName>
        <ecNumber evidence="4">4.2.1.17</ecNumber>
    </submittedName>
</protein>
<comment type="similarity">
    <text evidence="1 3">Belongs to the enoyl-CoA hydratase/isomerase family.</text>
</comment>
<keyword evidence="5" id="KW-1185">Reference proteome</keyword>
<dbReference type="PANTHER" id="PTHR11941">
    <property type="entry name" value="ENOYL-COA HYDRATASE-RELATED"/>
    <property type="match status" value="1"/>
</dbReference>
<dbReference type="RefSeq" id="WP_043703076.1">
    <property type="nucleotide sequence ID" value="NZ_CP083911.1"/>
</dbReference>
<dbReference type="Gene3D" id="1.10.12.10">
    <property type="entry name" value="Lyase 2-enoyl-coa Hydratase, Chain A, domain 2"/>
    <property type="match status" value="1"/>
</dbReference>
<evidence type="ECO:0000256" key="3">
    <source>
        <dbReference type="RuleBase" id="RU003707"/>
    </source>
</evidence>
<dbReference type="InterPro" id="IPR029045">
    <property type="entry name" value="ClpP/crotonase-like_dom_sf"/>
</dbReference>
<reference evidence="4 5" key="1">
    <citation type="submission" date="2019-07" db="EMBL/GenBank/DDBJ databases">
        <title>Tepidimonas taiwanensis I1-1 draft genome.</title>
        <authorList>
            <person name="Da Costa M.S."/>
            <person name="Froufe H.J.C."/>
            <person name="Egas C."/>
            <person name="Albuquerque L."/>
        </authorList>
    </citation>
    <scope>NUCLEOTIDE SEQUENCE [LARGE SCALE GENOMIC DNA]</scope>
    <source>
        <strain evidence="4 5">I1-1</strain>
    </source>
</reference>
<evidence type="ECO:0000256" key="2">
    <source>
        <dbReference type="ARBA" id="ARBA00023239"/>
    </source>
</evidence>
<dbReference type="Proteomes" id="UP000317763">
    <property type="component" value="Unassembled WGS sequence"/>
</dbReference>
<dbReference type="GO" id="GO:0006635">
    <property type="term" value="P:fatty acid beta-oxidation"/>
    <property type="evidence" value="ECO:0007669"/>
    <property type="project" value="TreeGrafter"/>
</dbReference>
<evidence type="ECO:0000313" key="5">
    <source>
        <dbReference type="Proteomes" id="UP000317763"/>
    </source>
</evidence>
<dbReference type="OrthoDB" id="9807606at2"/>
<gene>
    <name evidence="4" type="primary">paaF_2</name>
    <name evidence="4" type="ORF">Ttaiw_01235</name>
</gene>
<dbReference type="Pfam" id="PF00378">
    <property type="entry name" value="ECH_1"/>
    <property type="match status" value="1"/>
</dbReference>
<evidence type="ECO:0000256" key="1">
    <source>
        <dbReference type="ARBA" id="ARBA00005254"/>
    </source>
</evidence>